<feature type="domain" description="Beta-lactamase-related" evidence="2">
    <location>
        <begin position="30"/>
        <end position="353"/>
    </location>
</feature>
<dbReference type="KEGG" id="saz:Sama_1351"/>
<dbReference type="eggNOG" id="COG1680">
    <property type="taxonomic scope" value="Bacteria"/>
</dbReference>
<dbReference type="HOGENOM" id="CLU_020027_0_1_6"/>
<dbReference type="STRING" id="326297.Sama_1351"/>
<keyword evidence="1" id="KW-0732">Signal</keyword>
<dbReference type="InterPro" id="IPR050491">
    <property type="entry name" value="AmpC-like"/>
</dbReference>
<gene>
    <name evidence="3" type="ordered locus">Sama_1351</name>
</gene>
<feature type="chain" id="PRO_5002636483" evidence="1">
    <location>
        <begin position="21"/>
        <end position="384"/>
    </location>
</feature>
<dbReference type="AlphaFoldDB" id="A1S5A2"/>
<dbReference type="OrthoDB" id="9799367at2"/>
<evidence type="ECO:0000313" key="3">
    <source>
        <dbReference type="EMBL" id="ABL99558.1"/>
    </source>
</evidence>
<organism evidence="3 4">
    <name type="scientific">Shewanella amazonensis (strain ATCC BAA-1098 / SB2B)</name>
    <dbReference type="NCBI Taxonomy" id="326297"/>
    <lineage>
        <taxon>Bacteria</taxon>
        <taxon>Pseudomonadati</taxon>
        <taxon>Pseudomonadota</taxon>
        <taxon>Gammaproteobacteria</taxon>
        <taxon>Alteromonadales</taxon>
        <taxon>Shewanellaceae</taxon>
        <taxon>Shewanella</taxon>
    </lineage>
</organism>
<dbReference type="EMBL" id="CP000507">
    <property type="protein sequence ID" value="ABL99558.1"/>
    <property type="molecule type" value="Genomic_DNA"/>
</dbReference>
<dbReference type="SUPFAM" id="SSF56601">
    <property type="entry name" value="beta-lactamase/transpeptidase-like"/>
    <property type="match status" value="1"/>
</dbReference>
<reference evidence="3 4" key="1">
    <citation type="submission" date="2006-12" db="EMBL/GenBank/DDBJ databases">
        <title>Complete sequence of Shewanella amazonensis SB2B.</title>
        <authorList>
            <consortium name="US DOE Joint Genome Institute"/>
            <person name="Copeland A."/>
            <person name="Lucas S."/>
            <person name="Lapidus A."/>
            <person name="Barry K."/>
            <person name="Detter J.C."/>
            <person name="Glavina del Rio T."/>
            <person name="Hammon N."/>
            <person name="Israni S."/>
            <person name="Dalin E."/>
            <person name="Tice H."/>
            <person name="Pitluck S."/>
            <person name="Munk A.C."/>
            <person name="Brettin T."/>
            <person name="Bruce D."/>
            <person name="Han C."/>
            <person name="Tapia R."/>
            <person name="Gilna P."/>
            <person name="Schmutz J."/>
            <person name="Larimer F."/>
            <person name="Land M."/>
            <person name="Hauser L."/>
            <person name="Kyrpides N."/>
            <person name="Mikhailova N."/>
            <person name="Fredrickson J."/>
            <person name="Richardson P."/>
        </authorList>
    </citation>
    <scope>NUCLEOTIDE SEQUENCE [LARGE SCALE GENOMIC DNA]</scope>
    <source>
        <strain evidence="4">ATCC BAA-1098 / SB2B</strain>
    </source>
</reference>
<sequence length="384" mass="42644">MKLLKLTLLIIYFLSCTVNAEERYAFLENEITLFMKNNDIPAVTVGVIENGDIQFEKAYGTYSRENIKPVTTDSLFQIGSQTKVITSLITLAAVEDGILKLDDNLDTLLPDLFSSIDKNTLQKITIDTLLSHRSGLPNYPKNVTRIDGDPMEGGYSEAQLLIALKSTILDFEPGSKFSYSNFNYALIGYILSKKTGKTYETLINEYLRKRLGITEVYSQLQADRSSVVVTPYRKDNRLIKTKPWEMGLLTPHGGLYASNHALLKLMEQQISAYQVFFKNRQASPLVSTQTSYATGLYPGLSYGFGMFEATAELGLYPETVLWHGGDLDGFGSEYIFSPSSKVGIVLLTSSGGREFVLLGRKLMNSLLTEKANKSMQPTANASAD</sequence>
<protein>
    <submittedName>
        <fullName evidence="3">Beta-lactamase class C-like protein</fullName>
    </submittedName>
</protein>
<proteinExistence type="predicted"/>
<dbReference type="InterPro" id="IPR001466">
    <property type="entry name" value="Beta-lactam-related"/>
</dbReference>
<evidence type="ECO:0000256" key="1">
    <source>
        <dbReference type="SAM" id="SignalP"/>
    </source>
</evidence>
<dbReference type="PANTHER" id="PTHR46825:SF9">
    <property type="entry name" value="BETA-LACTAMASE-RELATED DOMAIN-CONTAINING PROTEIN"/>
    <property type="match status" value="1"/>
</dbReference>
<accession>A1S5A2</accession>
<evidence type="ECO:0000313" key="4">
    <source>
        <dbReference type="Proteomes" id="UP000009175"/>
    </source>
</evidence>
<dbReference type="Pfam" id="PF00144">
    <property type="entry name" value="Beta-lactamase"/>
    <property type="match status" value="1"/>
</dbReference>
<dbReference type="InterPro" id="IPR012338">
    <property type="entry name" value="Beta-lactam/transpept-like"/>
</dbReference>
<keyword evidence="4" id="KW-1185">Reference proteome</keyword>
<dbReference type="Gene3D" id="3.40.710.10">
    <property type="entry name" value="DD-peptidase/beta-lactamase superfamily"/>
    <property type="match status" value="1"/>
</dbReference>
<dbReference type="RefSeq" id="WP_011759466.1">
    <property type="nucleotide sequence ID" value="NC_008700.1"/>
</dbReference>
<name>A1S5A2_SHEAM</name>
<dbReference type="Proteomes" id="UP000009175">
    <property type="component" value="Chromosome"/>
</dbReference>
<evidence type="ECO:0000259" key="2">
    <source>
        <dbReference type="Pfam" id="PF00144"/>
    </source>
</evidence>
<dbReference type="PANTHER" id="PTHR46825">
    <property type="entry name" value="D-ALANYL-D-ALANINE-CARBOXYPEPTIDASE/ENDOPEPTIDASE AMPH"/>
    <property type="match status" value="1"/>
</dbReference>
<feature type="signal peptide" evidence="1">
    <location>
        <begin position="1"/>
        <end position="20"/>
    </location>
</feature>